<dbReference type="InterPro" id="IPR013792">
    <property type="entry name" value="RNA3'P_cycl/enolpyr_Trfase_a/b"/>
</dbReference>
<keyword evidence="5" id="KW-0028">Amino-acid biosynthesis</keyword>
<dbReference type="GO" id="GO:0009423">
    <property type="term" value="P:chorismate biosynthetic process"/>
    <property type="evidence" value="ECO:0007669"/>
    <property type="project" value="UniProtKB-UniPathway"/>
</dbReference>
<sequence>VTAVTRRTLLVNWTVEPARHLSGDIVVPGDKSISHRAVLLASVADGESVIDGLADGQDLASSIEAIRVLGAEVDKEGADIRIRGCGLEGLRPANQTINCGNSGTTMRLLAGLLAGQHFTSTLTGDASLCSRPMRRVAEPLHAMGASVRTSRDGTPPLEIAGPGCLRAITFRPEVASAQVKSCVLLAGLYADGPTTVVEGCRTRDHSERLLVAMGADVSILTEGSGGRVTIQQGGPLGTISGRIPGDISSAAYWLVGATLLEGSRLRLPGVGMNPTRAAIVDLLVDWGADIQIEPTEEWCGEPVADLMVRGVGPVLAGGVIDADMVPGLIDELPLIAALGAMTLDGVEINGASELRVKESDRIATTAAALRSLGVVVDEYPEGLAVAGGQVLNSGTINAAGDHRIALAMAAVGLTAHGLVTIENAEAMAVSYPGFATVLESVAQR</sequence>
<comment type="pathway">
    <text evidence="1">Metabolic intermediate biosynthesis; chorismate biosynthesis; chorismate from D-erythrose 4-phosphate and phosphoenolpyruvate: step 6/7.</text>
</comment>
<evidence type="ECO:0000256" key="1">
    <source>
        <dbReference type="ARBA" id="ARBA00004811"/>
    </source>
</evidence>
<evidence type="ECO:0000256" key="7">
    <source>
        <dbReference type="ARBA" id="ARBA00023141"/>
    </source>
</evidence>
<feature type="non-terminal residue" evidence="10">
    <location>
        <position position="1"/>
    </location>
</feature>
<dbReference type="InterPro" id="IPR006264">
    <property type="entry name" value="EPSP_synthase"/>
</dbReference>
<dbReference type="UniPathway" id="UPA00053">
    <property type="reaction ID" value="UER00089"/>
</dbReference>
<keyword evidence="6" id="KW-0808">Transferase</keyword>
<evidence type="ECO:0000259" key="9">
    <source>
        <dbReference type="Pfam" id="PF00275"/>
    </source>
</evidence>
<protein>
    <recommendedName>
        <fullName evidence="3">3-phosphoshikimate 1-carboxyvinyltransferase</fullName>
        <ecNumber evidence="3">2.5.1.19</ecNumber>
    </recommendedName>
</protein>
<reference evidence="10" key="1">
    <citation type="submission" date="2018-05" db="EMBL/GenBank/DDBJ databases">
        <authorList>
            <person name="Lanie J.A."/>
            <person name="Ng W.-L."/>
            <person name="Kazmierczak K.M."/>
            <person name="Andrzejewski T.M."/>
            <person name="Davidsen T.M."/>
            <person name="Wayne K.J."/>
            <person name="Tettelin H."/>
            <person name="Glass J.I."/>
            <person name="Rusch D."/>
            <person name="Podicherti R."/>
            <person name="Tsui H.-C.T."/>
            <person name="Winkler M.E."/>
        </authorList>
    </citation>
    <scope>NUCLEOTIDE SEQUENCE</scope>
</reference>
<comment type="catalytic activity">
    <reaction evidence="8">
        <text>3-phosphoshikimate + phosphoenolpyruvate = 5-O-(1-carboxyvinyl)-3-phosphoshikimate + phosphate</text>
        <dbReference type="Rhea" id="RHEA:21256"/>
        <dbReference type="ChEBI" id="CHEBI:43474"/>
        <dbReference type="ChEBI" id="CHEBI:57701"/>
        <dbReference type="ChEBI" id="CHEBI:58702"/>
        <dbReference type="ChEBI" id="CHEBI:145989"/>
        <dbReference type="EC" id="2.5.1.19"/>
    </reaction>
    <physiologicalReaction direction="left-to-right" evidence="8">
        <dbReference type="Rhea" id="RHEA:21257"/>
    </physiologicalReaction>
</comment>
<evidence type="ECO:0000256" key="3">
    <source>
        <dbReference type="ARBA" id="ARBA00012450"/>
    </source>
</evidence>
<dbReference type="Pfam" id="PF00275">
    <property type="entry name" value="EPSP_synthase"/>
    <property type="match status" value="1"/>
</dbReference>
<dbReference type="PANTHER" id="PTHR21090:SF5">
    <property type="entry name" value="PENTAFUNCTIONAL AROM POLYPEPTIDE"/>
    <property type="match status" value="1"/>
</dbReference>
<comment type="similarity">
    <text evidence="2">Belongs to the EPSP synthase family.</text>
</comment>
<dbReference type="InterPro" id="IPR036968">
    <property type="entry name" value="Enolpyruvate_Tfrase_sf"/>
</dbReference>
<keyword evidence="4" id="KW-0963">Cytoplasm</keyword>
<dbReference type="PANTHER" id="PTHR21090">
    <property type="entry name" value="AROM/DEHYDROQUINATE SYNTHASE"/>
    <property type="match status" value="1"/>
</dbReference>
<dbReference type="NCBIfam" id="TIGR01356">
    <property type="entry name" value="aroA"/>
    <property type="match status" value="1"/>
</dbReference>
<dbReference type="InterPro" id="IPR001986">
    <property type="entry name" value="Enolpyruvate_Tfrase_dom"/>
</dbReference>
<evidence type="ECO:0000256" key="4">
    <source>
        <dbReference type="ARBA" id="ARBA00022490"/>
    </source>
</evidence>
<evidence type="ECO:0000313" key="10">
    <source>
        <dbReference type="EMBL" id="SVA15083.1"/>
    </source>
</evidence>
<dbReference type="AlphaFoldDB" id="A0A381TM29"/>
<dbReference type="FunFam" id="3.65.10.10:FF:000005">
    <property type="entry name" value="3-phosphoshikimate 1-carboxyvinyltransferase"/>
    <property type="match status" value="1"/>
</dbReference>
<dbReference type="CDD" id="cd01556">
    <property type="entry name" value="EPSP_synthase"/>
    <property type="match status" value="1"/>
</dbReference>
<dbReference type="PROSITE" id="PS00885">
    <property type="entry name" value="EPSP_SYNTHASE_2"/>
    <property type="match status" value="1"/>
</dbReference>
<dbReference type="EMBL" id="UINC01004541">
    <property type="protein sequence ID" value="SVA15083.1"/>
    <property type="molecule type" value="Genomic_DNA"/>
</dbReference>
<dbReference type="EC" id="2.5.1.19" evidence="3"/>
<gene>
    <name evidence="10" type="ORF">METZ01_LOCUS67937</name>
</gene>
<dbReference type="GO" id="GO:0008652">
    <property type="term" value="P:amino acid biosynthetic process"/>
    <property type="evidence" value="ECO:0007669"/>
    <property type="project" value="UniProtKB-KW"/>
</dbReference>
<evidence type="ECO:0000256" key="5">
    <source>
        <dbReference type="ARBA" id="ARBA00022605"/>
    </source>
</evidence>
<evidence type="ECO:0000256" key="8">
    <source>
        <dbReference type="ARBA" id="ARBA00044633"/>
    </source>
</evidence>
<dbReference type="GO" id="GO:0003866">
    <property type="term" value="F:3-phosphoshikimate 1-carboxyvinyltransferase activity"/>
    <property type="evidence" value="ECO:0007669"/>
    <property type="project" value="UniProtKB-EC"/>
</dbReference>
<name>A0A381TM29_9ZZZZ</name>
<dbReference type="HAMAP" id="MF_00210">
    <property type="entry name" value="EPSP_synth"/>
    <property type="match status" value="1"/>
</dbReference>
<dbReference type="InterPro" id="IPR023193">
    <property type="entry name" value="EPSP_synthase_CS"/>
</dbReference>
<dbReference type="SUPFAM" id="SSF55205">
    <property type="entry name" value="EPT/RTPC-like"/>
    <property type="match status" value="1"/>
</dbReference>
<organism evidence="10">
    <name type="scientific">marine metagenome</name>
    <dbReference type="NCBI Taxonomy" id="408172"/>
    <lineage>
        <taxon>unclassified sequences</taxon>
        <taxon>metagenomes</taxon>
        <taxon>ecological metagenomes</taxon>
    </lineage>
</organism>
<dbReference type="PROSITE" id="PS00104">
    <property type="entry name" value="EPSP_SYNTHASE_1"/>
    <property type="match status" value="1"/>
</dbReference>
<dbReference type="GO" id="GO:0009073">
    <property type="term" value="P:aromatic amino acid family biosynthetic process"/>
    <property type="evidence" value="ECO:0007669"/>
    <property type="project" value="UniProtKB-KW"/>
</dbReference>
<evidence type="ECO:0000256" key="2">
    <source>
        <dbReference type="ARBA" id="ARBA00009948"/>
    </source>
</evidence>
<accession>A0A381TM29</accession>
<proteinExistence type="inferred from homology"/>
<dbReference type="PIRSF" id="PIRSF000505">
    <property type="entry name" value="EPSPS"/>
    <property type="match status" value="1"/>
</dbReference>
<dbReference type="Gene3D" id="3.65.10.10">
    <property type="entry name" value="Enolpyruvate transferase domain"/>
    <property type="match status" value="2"/>
</dbReference>
<feature type="domain" description="Enolpyruvate transferase" evidence="9">
    <location>
        <begin position="16"/>
        <end position="438"/>
    </location>
</feature>
<evidence type="ECO:0000256" key="6">
    <source>
        <dbReference type="ARBA" id="ARBA00022679"/>
    </source>
</evidence>
<keyword evidence="7" id="KW-0057">Aromatic amino acid biosynthesis</keyword>